<accession>A0AAV5S7X5</accession>
<evidence type="ECO:0000313" key="2">
    <source>
        <dbReference type="Proteomes" id="UP001432027"/>
    </source>
</evidence>
<gene>
    <name evidence="1" type="ORF">PENTCL1PPCAC_943</name>
</gene>
<dbReference type="EMBL" id="BTSX01000001">
    <property type="protein sequence ID" value="GMS78768.1"/>
    <property type="molecule type" value="Genomic_DNA"/>
</dbReference>
<dbReference type="Proteomes" id="UP001432027">
    <property type="component" value="Unassembled WGS sequence"/>
</dbReference>
<protein>
    <submittedName>
        <fullName evidence="1">Uncharacterized protein</fullName>
    </submittedName>
</protein>
<keyword evidence="2" id="KW-1185">Reference proteome</keyword>
<evidence type="ECO:0000313" key="1">
    <source>
        <dbReference type="EMBL" id="GMS78768.1"/>
    </source>
</evidence>
<feature type="non-terminal residue" evidence="1">
    <location>
        <position position="1"/>
    </location>
</feature>
<organism evidence="1 2">
    <name type="scientific">Pristionchus entomophagus</name>
    <dbReference type="NCBI Taxonomy" id="358040"/>
    <lineage>
        <taxon>Eukaryota</taxon>
        <taxon>Metazoa</taxon>
        <taxon>Ecdysozoa</taxon>
        <taxon>Nematoda</taxon>
        <taxon>Chromadorea</taxon>
        <taxon>Rhabditida</taxon>
        <taxon>Rhabditina</taxon>
        <taxon>Diplogasteromorpha</taxon>
        <taxon>Diplogasteroidea</taxon>
        <taxon>Neodiplogasteridae</taxon>
        <taxon>Pristionchus</taxon>
    </lineage>
</organism>
<feature type="non-terminal residue" evidence="1">
    <location>
        <position position="119"/>
    </location>
</feature>
<dbReference type="AlphaFoldDB" id="A0AAV5S7X5"/>
<reference evidence="1" key="1">
    <citation type="submission" date="2023-10" db="EMBL/GenBank/DDBJ databases">
        <title>Genome assembly of Pristionchus species.</title>
        <authorList>
            <person name="Yoshida K."/>
            <person name="Sommer R.J."/>
        </authorList>
    </citation>
    <scope>NUCLEOTIDE SEQUENCE</scope>
    <source>
        <strain evidence="1">RS0144</strain>
    </source>
</reference>
<dbReference type="InterPro" id="IPR019426">
    <property type="entry name" value="7TM_GPCR_serpentine_rcpt_Srv"/>
</dbReference>
<comment type="caution">
    <text evidence="1">The sequence shown here is derived from an EMBL/GenBank/DDBJ whole genome shotgun (WGS) entry which is preliminary data.</text>
</comment>
<name>A0AAV5S7X5_9BILA</name>
<dbReference type="Pfam" id="PF10323">
    <property type="entry name" value="7TM_GPCR_Srv"/>
    <property type="match status" value="1"/>
</dbReference>
<sequence>LFFYLAFGLVTRDQPQGGDFLLSTNGRFFGELYYYGSIYYFMHVQVWGVVVQSFNRLRTSLALPTINQRQWLDAPPDWAWCLVNLAVPLAVLFRLLLLDDVNFVRNANGDVVMQIPPEV</sequence>
<proteinExistence type="predicted"/>